<dbReference type="PANTHER" id="PTHR13170">
    <property type="entry name" value="O-GLCNACASE"/>
    <property type="match status" value="1"/>
</dbReference>
<evidence type="ECO:0000256" key="2">
    <source>
        <dbReference type="ARBA" id="ARBA00023295"/>
    </source>
</evidence>
<dbReference type="GO" id="GO:1901135">
    <property type="term" value="P:carbohydrate derivative metabolic process"/>
    <property type="evidence" value="ECO:0007669"/>
    <property type="project" value="UniProtKB-ARBA"/>
</dbReference>
<dbReference type="PROSITE" id="PS52009">
    <property type="entry name" value="GH84"/>
    <property type="match status" value="1"/>
</dbReference>
<dbReference type="Proteomes" id="UP000460435">
    <property type="component" value="Unassembled WGS sequence"/>
</dbReference>
<keyword evidence="1 3" id="KW-0378">Hydrolase</keyword>
<dbReference type="AlphaFoldDB" id="A0A7K3MBV4"/>
<protein>
    <recommendedName>
        <fullName evidence="4">GH84 domain-containing protein</fullName>
    </recommendedName>
</protein>
<keyword evidence="6" id="KW-1185">Reference proteome</keyword>
<dbReference type="InterPro" id="IPR017853">
    <property type="entry name" value="GH"/>
</dbReference>
<keyword evidence="2 3" id="KW-0326">Glycosidase</keyword>
<evidence type="ECO:0000313" key="6">
    <source>
        <dbReference type="Proteomes" id="UP000460435"/>
    </source>
</evidence>
<dbReference type="GO" id="GO:0015929">
    <property type="term" value="F:hexosaminidase activity"/>
    <property type="evidence" value="ECO:0007669"/>
    <property type="project" value="UniProtKB-ARBA"/>
</dbReference>
<evidence type="ECO:0000256" key="3">
    <source>
        <dbReference type="PROSITE-ProRule" id="PRU01353"/>
    </source>
</evidence>
<dbReference type="PANTHER" id="PTHR13170:SF16">
    <property type="entry name" value="PROTEIN O-GLCNACASE"/>
    <property type="match status" value="1"/>
</dbReference>
<dbReference type="RefSeq" id="WP_162453212.1">
    <property type="nucleotide sequence ID" value="NZ_WLZY01000012.1"/>
</dbReference>
<dbReference type="InterPro" id="IPR051822">
    <property type="entry name" value="Glycosyl_Hydrolase_84"/>
</dbReference>
<feature type="domain" description="GH84" evidence="4">
    <location>
        <begin position="12"/>
        <end position="292"/>
    </location>
</feature>
<dbReference type="EMBL" id="WLZY01000012">
    <property type="protein sequence ID" value="NDL60507.1"/>
    <property type="molecule type" value="Genomic_DNA"/>
</dbReference>
<name>A0A7K3MBV4_9ACTN</name>
<evidence type="ECO:0000259" key="4">
    <source>
        <dbReference type="PROSITE" id="PS52009"/>
    </source>
</evidence>
<gene>
    <name evidence="5" type="ORF">F7O44_25850</name>
</gene>
<comment type="caution">
    <text evidence="5">The sequence shown here is derived from an EMBL/GenBank/DDBJ whole genome shotgun (WGS) entry which is preliminary data.</text>
</comment>
<accession>A0A7K3MBV4</accession>
<dbReference type="Pfam" id="PF07555">
    <property type="entry name" value="NAGidase"/>
    <property type="match status" value="1"/>
</dbReference>
<sequence>MQRKASGTPALDWRGTIEGFYGPPWSHADRLAHLRFAERHGLNTYVYAPKDDPFHRERWREPYPERELARLSELVRAAQSAQLRFVFTISPGLSMVYSDAAELDRLVAKLEQVWAIGVRHIGLLFDDIEPELTHDVDVSVFGAAPGSSARAHASVCRHVIEAVLDRHGNDGPLLMVPTDYAGTKPSPYRQFLAKELPPEVLVWWTGHDVVVGEISREDIDAAAESYGHRLLLWDNFPVNDFDPARLFLGPLTGRTADIAGSALVGITANPMPQAAASEIALATVAEWAWDPSAYDPVAAHRRVRSALAGGAMVEMLIEAASSWPPSAPRQPRLSALFDDVRREPALASDELRAMFTVMVQPPEPATDDAARLVAEIRPWLDAQAAMGQAGLAALDHLRSPSPETRATAEKALVEAQAHEADVLKGIIAPFVASVLESR</sequence>
<evidence type="ECO:0000256" key="1">
    <source>
        <dbReference type="ARBA" id="ARBA00022801"/>
    </source>
</evidence>
<dbReference type="SUPFAM" id="SSF140657">
    <property type="entry name" value="Hyaluronidase post-catalytic domain-like"/>
    <property type="match status" value="1"/>
</dbReference>
<proteinExistence type="inferred from homology"/>
<dbReference type="Gene3D" id="1.20.58.460">
    <property type="entry name" value="Hyaluronidase post-catalytic domain-like"/>
    <property type="match status" value="1"/>
</dbReference>
<comment type="similarity">
    <text evidence="3">Belongs to the glycosyl hydrolase 84 family.</text>
</comment>
<feature type="active site" description="Proton donor" evidence="3">
    <location>
        <position position="127"/>
    </location>
</feature>
<organism evidence="5 6">
    <name type="scientific">Phytoactinopolyspora mesophila</name>
    <dbReference type="NCBI Taxonomy" id="2650750"/>
    <lineage>
        <taxon>Bacteria</taxon>
        <taxon>Bacillati</taxon>
        <taxon>Actinomycetota</taxon>
        <taxon>Actinomycetes</taxon>
        <taxon>Jiangellales</taxon>
        <taxon>Jiangellaceae</taxon>
        <taxon>Phytoactinopolyspora</taxon>
    </lineage>
</organism>
<reference evidence="5 6" key="1">
    <citation type="submission" date="2019-11" db="EMBL/GenBank/DDBJ databases">
        <authorList>
            <person name="Li X.-J."/>
            <person name="Feng X.-M."/>
        </authorList>
    </citation>
    <scope>NUCLEOTIDE SEQUENCE [LARGE SCALE GENOMIC DNA]</scope>
    <source>
        <strain evidence="5 6">XMNu-373</strain>
    </source>
</reference>
<evidence type="ECO:0000313" key="5">
    <source>
        <dbReference type="EMBL" id="NDL60507.1"/>
    </source>
</evidence>
<dbReference type="SUPFAM" id="SSF51445">
    <property type="entry name" value="(Trans)glycosidases"/>
    <property type="match status" value="1"/>
</dbReference>
<dbReference type="InterPro" id="IPR011496">
    <property type="entry name" value="O-GlcNAcase_cat"/>
</dbReference>
<dbReference type="Gene3D" id="3.20.20.80">
    <property type="entry name" value="Glycosidases"/>
    <property type="match status" value="1"/>
</dbReference>